<gene>
    <name evidence="1" type="ORF">LCGC14_0964240</name>
</gene>
<sequence>MITNLIKLADTLDIRGFYDEAEALDLIIKKVAVAQHTGAVRDFVGALKREFEAFAKMKDQFLSINEKSLPEILGVIDETLASGDFVEGYTSLETLQQLEPGSPHRIAQGIMALEDNIRQIEQIQTQLDASFNEEEERALYNEKEKYLDELHNLWEEYNERLTEGKQKGDAELVQKVQQLLRERGR</sequence>
<reference evidence="1" key="1">
    <citation type="journal article" date="2015" name="Nature">
        <title>Complex archaea that bridge the gap between prokaryotes and eukaryotes.</title>
        <authorList>
            <person name="Spang A."/>
            <person name="Saw J.H."/>
            <person name="Jorgensen S.L."/>
            <person name="Zaremba-Niedzwiedzka K."/>
            <person name="Martijn J."/>
            <person name="Lind A.E."/>
            <person name="van Eijk R."/>
            <person name="Schleper C."/>
            <person name="Guy L."/>
            <person name="Ettema T.J."/>
        </authorList>
    </citation>
    <scope>NUCLEOTIDE SEQUENCE</scope>
</reference>
<comment type="caution">
    <text evidence="1">The sequence shown here is derived from an EMBL/GenBank/DDBJ whole genome shotgun (WGS) entry which is preliminary data.</text>
</comment>
<proteinExistence type="predicted"/>
<dbReference type="EMBL" id="LAZR01003506">
    <property type="protein sequence ID" value="KKN17591.1"/>
    <property type="molecule type" value="Genomic_DNA"/>
</dbReference>
<dbReference type="AlphaFoldDB" id="A0A0F9QWR1"/>
<accession>A0A0F9QWR1</accession>
<name>A0A0F9QWR1_9ZZZZ</name>
<organism evidence="1">
    <name type="scientific">marine sediment metagenome</name>
    <dbReference type="NCBI Taxonomy" id="412755"/>
    <lineage>
        <taxon>unclassified sequences</taxon>
        <taxon>metagenomes</taxon>
        <taxon>ecological metagenomes</taxon>
    </lineage>
</organism>
<evidence type="ECO:0000313" key="1">
    <source>
        <dbReference type="EMBL" id="KKN17591.1"/>
    </source>
</evidence>
<protein>
    <submittedName>
        <fullName evidence="1">Uncharacterized protein</fullName>
    </submittedName>
</protein>